<dbReference type="SUPFAM" id="SSF53098">
    <property type="entry name" value="Ribonuclease H-like"/>
    <property type="match status" value="1"/>
</dbReference>
<dbReference type="SUPFAM" id="SSF48403">
    <property type="entry name" value="Ankyrin repeat"/>
    <property type="match status" value="1"/>
</dbReference>
<dbReference type="EC" id="3.6.1.-" evidence="4"/>
<dbReference type="InterPro" id="IPR012337">
    <property type="entry name" value="RNaseH-like_sf"/>
</dbReference>
<dbReference type="EC" id="3.6.4.13" evidence="4"/>
<organism evidence="4">
    <name type="scientific">Glycine soja</name>
    <name type="common">Wild soybean</name>
    <dbReference type="NCBI Taxonomy" id="3848"/>
    <lineage>
        <taxon>Eukaryota</taxon>
        <taxon>Viridiplantae</taxon>
        <taxon>Streptophyta</taxon>
        <taxon>Embryophyta</taxon>
        <taxon>Tracheophyta</taxon>
        <taxon>Spermatophyta</taxon>
        <taxon>Magnoliopsida</taxon>
        <taxon>eudicotyledons</taxon>
        <taxon>Gunneridae</taxon>
        <taxon>Pentapetalae</taxon>
        <taxon>rosids</taxon>
        <taxon>fabids</taxon>
        <taxon>Fabales</taxon>
        <taxon>Fabaceae</taxon>
        <taxon>Papilionoideae</taxon>
        <taxon>50 kb inversion clade</taxon>
        <taxon>NPAAA clade</taxon>
        <taxon>indigoferoid/millettioid clade</taxon>
        <taxon>Phaseoleae</taxon>
        <taxon>Glycine</taxon>
        <taxon>Glycine subgen. Soja</taxon>
    </lineage>
</organism>
<reference evidence="4" key="1">
    <citation type="submission" date="2014-07" db="EMBL/GenBank/DDBJ databases">
        <title>Identification of a novel salt tolerance gene in wild soybean by whole-genome sequencing.</title>
        <authorList>
            <person name="Lam H.-M."/>
            <person name="Qi X."/>
            <person name="Li M.-W."/>
            <person name="Liu X."/>
            <person name="Xie M."/>
            <person name="Ni M."/>
            <person name="Xu X."/>
        </authorList>
    </citation>
    <scope>NUCLEOTIDE SEQUENCE [LARGE SCALE GENOMIC DNA]</scope>
    <source>
        <tissue evidence="4">Root</tissue>
    </source>
</reference>
<keyword evidence="2" id="KW-0732">Signal</keyword>
<evidence type="ECO:0000256" key="1">
    <source>
        <dbReference type="ARBA" id="ARBA00004202"/>
    </source>
</evidence>
<accession>A0A0B2R9V8</accession>
<dbReference type="PANTHER" id="PTHR47723">
    <property type="entry name" value="OS05G0353850 PROTEIN"/>
    <property type="match status" value="1"/>
</dbReference>
<keyword evidence="4" id="KW-0067">ATP-binding</keyword>
<dbReference type="EMBL" id="KN652614">
    <property type="protein sequence ID" value="KHN28542.1"/>
    <property type="molecule type" value="Genomic_DNA"/>
</dbReference>
<dbReference type="Gene3D" id="3.30.420.10">
    <property type="entry name" value="Ribonuclease H-like superfamily/Ribonuclease H"/>
    <property type="match status" value="1"/>
</dbReference>
<dbReference type="CDD" id="cd06222">
    <property type="entry name" value="RNase_H_like"/>
    <property type="match status" value="1"/>
</dbReference>
<dbReference type="InterPro" id="IPR053151">
    <property type="entry name" value="RNase_H-like"/>
</dbReference>
<evidence type="ECO:0000256" key="2">
    <source>
        <dbReference type="SAM" id="SignalP"/>
    </source>
</evidence>
<protein>
    <submittedName>
        <fullName evidence="4">Putative ATP-dependent RNA helicase DHX30</fullName>
        <ecNumber evidence="4">3.6.1.-</ecNumber>
        <ecNumber evidence="4">3.6.4.13</ecNumber>
    </submittedName>
</protein>
<dbReference type="InterPro" id="IPR044730">
    <property type="entry name" value="RNase_H-like_dom_plant"/>
</dbReference>
<comment type="subcellular location">
    <subcellularLocation>
        <location evidence="1">Cell membrane</location>
        <topology evidence="1">Peripheral membrane protein</topology>
    </subcellularLocation>
</comment>
<feature type="domain" description="RNase H type-1" evidence="3">
    <location>
        <begin position="221"/>
        <end position="305"/>
    </location>
</feature>
<dbReference type="InterPro" id="IPR036770">
    <property type="entry name" value="Ankyrin_rpt-contain_sf"/>
</dbReference>
<dbReference type="GO" id="GO:0004523">
    <property type="term" value="F:RNA-DNA hybrid ribonuclease activity"/>
    <property type="evidence" value="ECO:0007669"/>
    <property type="project" value="InterPro"/>
</dbReference>
<feature type="chain" id="PRO_5002094163" evidence="2">
    <location>
        <begin position="20"/>
        <end position="344"/>
    </location>
</feature>
<dbReference type="PANTHER" id="PTHR47723:SF19">
    <property type="entry name" value="POLYNUCLEOTIDYL TRANSFERASE, RIBONUCLEASE H-LIKE SUPERFAMILY PROTEIN"/>
    <property type="match status" value="1"/>
</dbReference>
<keyword evidence="4" id="KW-0378">Hydrolase</keyword>
<proteinExistence type="predicted"/>
<dbReference type="Gene3D" id="3.40.50.300">
    <property type="entry name" value="P-loop containing nucleotide triphosphate hydrolases"/>
    <property type="match status" value="1"/>
</dbReference>
<evidence type="ECO:0000313" key="4">
    <source>
        <dbReference type="EMBL" id="KHN28542.1"/>
    </source>
</evidence>
<evidence type="ECO:0000259" key="3">
    <source>
        <dbReference type="Pfam" id="PF13456"/>
    </source>
</evidence>
<dbReference type="GO" id="GO:0003676">
    <property type="term" value="F:nucleic acid binding"/>
    <property type="evidence" value="ECO:0007669"/>
    <property type="project" value="InterPro"/>
</dbReference>
<sequence>MLPSNPHLCLILMSASVDAARFSQYFGVCPIIYVPGLTYPVKTYYLEDVLSIIKSGADNHELSQVEKLSLDDAINLAWSNDEWCSLLELVYSKASPKVFDYQHSLIGLNPLMVFARKGKVGDMCMLLSLGANCHLRAKDGTTALEISEKENQQVAVELLKKHMDNDFSNQEGKNLLDKYLATVNPKVVDVVLIEQLIKKICMPSFCVRSSDSTKPSIHQFIVVSEMWSVLTALKLVKEKGISQLWIETDSTSAVDYILNKRVQKGDPFAPLVESILELMIGNWTFRVSHCYREANTVADWLSKYAHTTAFGLHVLDVPPHGCIKYLTDDSAGVYRLRTVRVIDS</sequence>
<dbReference type="InterPro" id="IPR027417">
    <property type="entry name" value="P-loop_NTPase"/>
</dbReference>
<name>A0A0B2R9V8_GLYSO</name>
<dbReference type="GO" id="GO:0005886">
    <property type="term" value="C:plasma membrane"/>
    <property type="evidence" value="ECO:0007669"/>
    <property type="project" value="UniProtKB-SubCell"/>
</dbReference>
<dbReference type="InterPro" id="IPR002156">
    <property type="entry name" value="RNaseH_domain"/>
</dbReference>
<dbReference type="Pfam" id="PF13456">
    <property type="entry name" value="RVT_3"/>
    <property type="match status" value="1"/>
</dbReference>
<dbReference type="InterPro" id="IPR036397">
    <property type="entry name" value="RNaseH_sf"/>
</dbReference>
<dbReference type="Gene3D" id="1.25.40.20">
    <property type="entry name" value="Ankyrin repeat-containing domain"/>
    <property type="match status" value="1"/>
</dbReference>
<dbReference type="GO" id="GO:0003724">
    <property type="term" value="F:RNA helicase activity"/>
    <property type="evidence" value="ECO:0007669"/>
    <property type="project" value="UniProtKB-EC"/>
</dbReference>
<dbReference type="Proteomes" id="UP000053555">
    <property type="component" value="Unassembled WGS sequence"/>
</dbReference>
<keyword evidence="4" id="KW-0347">Helicase</keyword>
<dbReference type="AlphaFoldDB" id="A0A0B2R9V8"/>
<gene>
    <name evidence="4" type="ORF">glysoja_029369</name>
</gene>
<feature type="signal peptide" evidence="2">
    <location>
        <begin position="1"/>
        <end position="19"/>
    </location>
</feature>
<keyword evidence="4" id="KW-0547">Nucleotide-binding</keyword>